<dbReference type="PROSITE" id="PS51704">
    <property type="entry name" value="GP_PDE"/>
    <property type="match status" value="1"/>
</dbReference>
<evidence type="ECO:0000259" key="1">
    <source>
        <dbReference type="PROSITE" id="PS51704"/>
    </source>
</evidence>
<evidence type="ECO:0000313" key="3">
    <source>
        <dbReference type="Proteomes" id="UP000250796"/>
    </source>
</evidence>
<dbReference type="KEGG" id="minf:MESINF_0756"/>
<dbReference type="RefSeq" id="WP_169698582.1">
    <property type="nucleotide sequence ID" value="NZ_LS974202.1"/>
</dbReference>
<feature type="domain" description="GP-PDE" evidence="1">
    <location>
        <begin position="5"/>
        <end position="240"/>
    </location>
</feature>
<dbReference type="Pfam" id="PF03009">
    <property type="entry name" value="GDPD"/>
    <property type="match status" value="1"/>
</dbReference>
<dbReference type="PANTHER" id="PTHR46211:SF1">
    <property type="entry name" value="GLYCEROPHOSPHODIESTER PHOSPHODIESTERASE, CYTOPLASMIC"/>
    <property type="match status" value="1"/>
</dbReference>
<name>A0A7Z7LF37_9BACT</name>
<protein>
    <submittedName>
        <fullName evidence="2">Glycerophosphoryl diester phosphodiesterase</fullName>
    </submittedName>
</protein>
<dbReference type="Proteomes" id="UP000250796">
    <property type="component" value="Chromosome MESINF"/>
</dbReference>
<dbReference type="InterPro" id="IPR030395">
    <property type="entry name" value="GP_PDE_dom"/>
</dbReference>
<dbReference type="GO" id="GO:0008081">
    <property type="term" value="F:phosphoric diester hydrolase activity"/>
    <property type="evidence" value="ECO:0007669"/>
    <property type="project" value="InterPro"/>
</dbReference>
<evidence type="ECO:0000313" key="2">
    <source>
        <dbReference type="EMBL" id="SSC12205.1"/>
    </source>
</evidence>
<dbReference type="Gene3D" id="3.20.20.190">
    <property type="entry name" value="Phosphatidylinositol (PI) phosphodiesterase"/>
    <property type="match status" value="1"/>
</dbReference>
<dbReference type="EMBL" id="LS974202">
    <property type="protein sequence ID" value="SSC12205.1"/>
    <property type="molecule type" value="Genomic_DNA"/>
</dbReference>
<dbReference type="GO" id="GO:0006629">
    <property type="term" value="P:lipid metabolic process"/>
    <property type="evidence" value="ECO:0007669"/>
    <property type="project" value="InterPro"/>
</dbReference>
<reference evidence="2 3" key="1">
    <citation type="submission" date="2017-01" db="EMBL/GenBank/DDBJ databases">
        <authorList>
            <person name="Erauso G."/>
        </authorList>
    </citation>
    <scope>NUCLEOTIDE SEQUENCE [LARGE SCALE GENOMIC DNA]</scope>
    <source>
        <strain evidence="2">MESINF1</strain>
    </source>
</reference>
<accession>A0A7Z7LF37</accession>
<dbReference type="PANTHER" id="PTHR46211">
    <property type="entry name" value="GLYCEROPHOSPHORYL DIESTER PHOSPHODIESTERASE"/>
    <property type="match status" value="1"/>
</dbReference>
<dbReference type="AlphaFoldDB" id="A0A7Z7LF37"/>
<proteinExistence type="predicted"/>
<dbReference type="SUPFAM" id="SSF51695">
    <property type="entry name" value="PLC-like phosphodiesterases"/>
    <property type="match status" value="1"/>
</dbReference>
<dbReference type="InterPro" id="IPR017946">
    <property type="entry name" value="PLC-like_Pdiesterase_TIM-brl"/>
</dbReference>
<gene>
    <name evidence="2" type="ORF">MESINF_0756</name>
</gene>
<keyword evidence="3" id="KW-1185">Reference proteome</keyword>
<organism evidence="2 3">
    <name type="scientific">Mesotoga infera</name>
    <dbReference type="NCBI Taxonomy" id="1236046"/>
    <lineage>
        <taxon>Bacteria</taxon>
        <taxon>Thermotogati</taxon>
        <taxon>Thermotogota</taxon>
        <taxon>Thermotogae</taxon>
        <taxon>Kosmotogales</taxon>
        <taxon>Kosmotogaceae</taxon>
        <taxon>Mesotoga</taxon>
    </lineage>
</organism>
<sequence length="249" mass="27488">MEKRPLLLGHRGMGTGEGENSLLSLVRAIQIGADGVELDVHSTRDGVLVVTHDRDLNRTLGVDITVPESSYRVLKKKGLFSPEKLTTLEKVYLELPDTAFINVEIKDPLAAPLAVPLVRSFNALDRTLFSSFHHGCLLEIRKQCNDAKIGLLIGEDARGKDPMSYFGELLSVYKPYSMNLPVQMFEEVGFKKSVEFIKLLRKTGIAVALWTLDDPDLLLKLEGEIDIVITDNLQGMIALTGGRTSGKRG</sequence>